<evidence type="ECO:0000313" key="2">
    <source>
        <dbReference type="WBParaSite" id="JU765_v2.g20112.t1"/>
    </source>
</evidence>
<evidence type="ECO:0000313" key="1">
    <source>
        <dbReference type="Proteomes" id="UP000887576"/>
    </source>
</evidence>
<organism evidence="1 2">
    <name type="scientific">Panagrolaimus sp. JU765</name>
    <dbReference type="NCBI Taxonomy" id="591449"/>
    <lineage>
        <taxon>Eukaryota</taxon>
        <taxon>Metazoa</taxon>
        <taxon>Ecdysozoa</taxon>
        <taxon>Nematoda</taxon>
        <taxon>Chromadorea</taxon>
        <taxon>Rhabditida</taxon>
        <taxon>Tylenchina</taxon>
        <taxon>Panagrolaimomorpha</taxon>
        <taxon>Panagrolaimoidea</taxon>
        <taxon>Panagrolaimidae</taxon>
        <taxon>Panagrolaimus</taxon>
    </lineage>
</organism>
<reference evidence="2" key="1">
    <citation type="submission" date="2022-11" db="UniProtKB">
        <authorList>
            <consortium name="WormBaseParasite"/>
        </authorList>
    </citation>
    <scope>IDENTIFICATION</scope>
</reference>
<name>A0AC34QWY9_9BILA</name>
<protein>
    <submittedName>
        <fullName evidence="2">Uncharacterized protein</fullName>
    </submittedName>
</protein>
<dbReference type="WBParaSite" id="JU765_v2.g20112.t1">
    <property type="protein sequence ID" value="JU765_v2.g20112.t1"/>
    <property type="gene ID" value="JU765_v2.g20112"/>
</dbReference>
<accession>A0AC34QWY9</accession>
<sequence length="222" mass="25331">MLSKINNVLFGTNTFEQGTCGEKAASMLLQKDVKVTKPAKEKYYRFKHINQGIEAAAGPEVHYFKEGVNYLIDDLDNSNLCPKEVKMLPTEIKKYFGYIIDIGGVHFIAIRKFGDYFFLLDPANSEPVYFSSLDEINVFLSKIDKKLTIGLYCPLQKCDVDAKIEEGNFNIDDSKEGETEEDAKLLNERIEKTEKKMAEMEAKAMEEHVQGSPRRNKKCHLL</sequence>
<dbReference type="Proteomes" id="UP000887576">
    <property type="component" value="Unplaced"/>
</dbReference>
<proteinExistence type="predicted"/>